<evidence type="ECO:0000259" key="4">
    <source>
        <dbReference type="SMART" id="SM01350"/>
    </source>
</evidence>
<dbReference type="PRINTS" id="PR00076">
    <property type="entry name" value="6PGDHDRGNASE"/>
</dbReference>
<evidence type="ECO:0000313" key="5">
    <source>
        <dbReference type="EMBL" id="QSB05375.1"/>
    </source>
</evidence>
<evidence type="ECO:0000313" key="6">
    <source>
        <dbReference type="Proteomes" id="UP000662939"/>
    </source>
</evidence>
<keyword evidence="3" id="KW-0311">Gluconate utilization</keyword>
<dbReference type="InterPro" id="IPR013328">
    <property type="entry name" value="6PGD_dom2"/>
</dbReference>
<dbReference type="Gene3D" id="3.40.50.720">
    <property type="entry name" value="NAD(P)-binding Rossmann-like Domain"/>
    <property type="match status" value="1"/>
</dbReference>
<dbReference type="PANTHER" id="PTHR11811">
    <property type="entry name" value="6-PHOSPHOGLUCONATE DEHYDROGENASE"/>
    <property type="match status" value="1"/>
</dbReference>
<protein>
    <submittedName>
        <fullName evidence="5">Decarboxylating 6-phosphogluconate dehydrogenase</fullName>
    </submittedName>
</protein>
<dbReference type="GO" id="GO:0006098">
    <property type="term" value="P:pentose-phosphate shunt"/>
    <property type="evidence" value="ECO:0007669"/>
    <property type="project" value="InterPro"/>
</dbReference>
<dbReference type="SUPFAM" id="SSF51735">
    <property type="entry name" value="NAD(P)-binding Rossmann-fold domains"/>
    <property type="match status" value="1"/>
</dbReference>
<reference evidence="5" key="1">
    <citation type="submission" date="2021-02" db="EMBL/GenBank/DDBJ databases">
        <title>Natronoglycomyces albus gen. nov., sp. nov, a haloalkaliphilic actinobacterium from a soda solonchak soil.</title>
        <authorList>
            <person name="Sorokin D.Y."/>
            <person name="Khijniak T.V."/>
            <person name="Zakharycheva A.P."/>
            <person name="Boueva O.V."/>
            <person name="Ariskina E.V."/>
            <person name="Hahnke R.L."/>
            <person name="Bunk B."/>
            <person name="Sproer C."/>
            <person name="Schumann P."/>
            <person name="Evtushenko L.I."/>
            <person name="Kublanov I.V."/>
        </authorList>
    </citation>
    <scope>NUCLEOTIDE SEQUENCE</scope>
    <source>
        <strain evidence="5">DSM 106290</strain>
    </source>
</reference>
<evidence type="ECO:0000256" key="1">
    <source>
        <dbReference type="ARBA" id="ARBA00008419"/>
    </source>
</evidence>
<dbReference type="InterPro" id="IPR006114">
    <property type="entry name" value="6PGDH_C"/>
</dbReference>
<dbReference type="InterPro" id="IPR008927">
    <property type="entry name" value="6-PGluconate_DH-like_C_sf"/>
</dbReference>
<keyword evidence="6" id="KW-1185">Reference proteome</keyword>
<comment type="similarity">
    <text evidence="1">Belongs to the 6-phosphogluconate dehydrogenase family.</text>
</comment>
<dbReference type="AlphaFoldDB" id="A0A895XQF6"/>
<dbReference type="NCBIfam" id="NF007161">
    <property type="entry name" value="PRK09599.1"/>
    <property type="match status" value="1"/>
</dbReference>
<dbReference type="GO" id="GO:0004616">
    <property type="term" value="F:phosphogluconate dehydrogenase (decarboxylating) activity"/>
    <property type="evidence" value="ECO:0007669"/>
    <property type="project" value="InterPro"/>
</dbReference>
<feature type="domain" description="6-phosphogluconate dehydrogenase C-terminal" evidence="4">
    <location>
        <begin position="160"/>
        <end position="287"/>
    </location>
</feature>
<accession>A0A895XQF6</accession>
<sequence>MQLGMIGLGKMGGNMKRRLQGAGHEVIGYDLNPAGADVDSLGALVEQLEAPRVVWVMVPAGEPTRATVFELAELLEPGDIVVEGGNSRFSDDAANAEVLAKRGIGYVDAGVSGGVWGYDNGYALMVGGEETHVRFLKPIFDSLIPEGGYGFVHAGGVGAGHYAKMIHNGIEYGMMAAYAEGYELLEASEYIDNPAEVIKSWRGGTVVRSWLLDLLDRALDADPSLEAFQGKAQDSGEGRWTVDEAVRLGVPAHVITASLFARFASRQDDAPAMKAIQALRNQFGGHNSPER</sequence>
<dbReference type="KEGG" id="nav:JQS30_00015"/>
<gene>
    <name evidence="5" type="primary">gnd</name>
    <name evidence="5" type="ORF">JQS30_00015</name>
</gene>
<dbReference type="InterPro" id="IPR006115">
    <property type="entry name" value="6PGDH_NADP-bd"/>
</dbReference>
<dbReference type="GO" id="GO:0019521">
    <property type="term" value="P:D-gluconate metabolic process"/>
    <property type="evidence" value="ECO:0007669"/>
    <property type="project" value="UniProtKB-KW"/>
</dbReference>
<organism evidence="5 6">
    <name type="scientific">Natronoglycomyces albus</name>
    <dbReference type="NCBI Taxonomy" id="2811108"/>
    <lineage>
        <taxon>Bacteria</taxon>
        <taxon>Bacillati</taxon>
        <taxon>Actinomycetota</taxon>
        <taxon>Actinomycetes</taxon>
        <taxon>Glycomycetales</taxon>
        <taxon>Glycomycetaceae</taxon>
        <taxon>Natronoglycomyces</taxon>
    </lineage>
</organism>
<dbReference type="Gene3D" id="1.10.1040.10">
    <property type="entry name" value="N-(1-d-carboxylethyl)-l-norvaline Dehydrogenase, domain 2"/>
    <property type="match status" value="1"/>
</dbReference>
<dbReference type="InterPro" id="IPR004849">
    <property type="entry name" value="6DGDH_YqeC"/>
</dbReference>
<evidence type="ECO:0000256" key="3">
    <source>
        <dbReference type="ARBA" id="ARBA00023064"/>
    </source>
</evidence>
<name>A0A895XQF6_9ACTN</name>
<dbReference type="SMART" id="SM01350">
    <property type="entry name" value="6PGD"/>
    <property type="match status" value="1"/>
</dbReference>
<evidence type="ECO:0000256" key="2">
    <source>
        <dbReference type="ARBA" id="ARBA00023002"/>
    </source>
</evidence>
<dbReference type="GO" id="GO:0050661">
    <property type="term" value="F:NADP binding"/>
    <property type="evidence" value="ECO:0007669"/>
    <property type="project" value="InterPro"/>
</dbReference>
<dbReference type="Pfam" id="PF03446">
    <property type="entry name" value="NAD_binding_2"/>
    <property type="match status" value="1"/>
</dbReference>
<dbReference type="NCBIfam" id="TIGR00872">
    <property type="entry name" value="gnd_rel"/>
    <property type="match status" value="1"/>
</dbReference>
<dbReference type="EMBL" id="CP070496">
    <property type="protein sequence ID" value="QSB05375.1"/>
    <property type="molecule type" value="Genomic_DNA"/>
</dbReference>
<dbReference type="Proteomes" id="UP000662939">
    <property type="component" value="Chromosome"/>
</dbReference>
<dbReference type="Pfam" id="PF00393">
    <property type="entry name" value="6PGD"/>
    <property type="match status" value="1"/>
</dbReference>
<keyword evidence="2" id="KW-0560">Oxidoreductase</keyword>
<dbReference type="SUPFAM" id="SSF48179">
    <property type="entry name" value="6-phosphogluconate dehydrogenase C-terminal domain-like"/>
    <property type="match status" value="1"/>
</dbReference>
<dbReference type="InterPro" id="IPR036291">
    <property type="entry name" value="NAD(P)-bd_dom_sf"/>
</dbReference>
<dbReference type="RefSeq" id="WP_213171382.1">
    <property type="nucleotide sequence ID" value="NZ_CP070496.1"/>
</dbReference>
<dbReference type="InterPro" id="IPR006183">
    <property type="entry name" value="Pgluconate_DH"/>
</dbReference>
<proteinExistence type="inferred from homology"/>